<feature type="transmembrane region" description="Helical" evidence="8">
    <location>
        <begin position="15"/>
        <end position="37"/>
    </location>
</feature>
<evidence type="ECO:0000256" key="7">
    <source>
        <dbReference type="RuleBase" id="RU003346"/>
    </source>
</evidence>
<comment type="similarity">
    <text evidence="2 7">Belongs to the major facilitator superfamily. Sugar transporter (TC 2.A.1.1) family.</text>
</comment>
<proteinExistence type="inferred from homology"/>
<feature type="domain" description="Major facilitator superfamily (MFS) profile" evidence="9">
    <location>
        <begin position="19"/>
        <end position="452"/>
    </location>
</feature>
<dbReference type="AlphaFoldDB" id="A0AAN6QTD0"/>
<dbReference type="InterPro" id="IPR036259">
    <property type="entry name" value="MFS_trans_sf"/>
</dbReference>
<feature type="transmembrane region" description="Helical" evidence="8">
    <location>
        <begin position="113"/>
        <end position="134"/>
    </location>
</feature>
<dbReference type="InterPro" id="IPR003663">
    <property type="entry name" value="Sugar/inositol_transpt"/>
</dbReference>
<evidence type="ECO:0000259" key="9">
    <source>
        <dbReference type="PROSITE" id="PS50850"/>
    </source>
</evidence>
<evidence type="ECO:0000256" key="4">
    <source>
        <dbReference type="ARBA" id="ARBA00022692"/>
    </source>
</evidence>
<sequence length="542" mass="59165">MANSPTFLRLKGQNLVYAVVLCSSFGFLLFGYDLGFMGGLTTSPEFLNQFGNPNASLLGFLVSAYEVGAMIGAIAVFFVGDRVGRKPNNIAGAIIVAIGAAIQTSSYGVGQFLAGRLIAGFGLGMCTTVIPIWLAECAMPKNRGRMMAMQLSNLIMGLIIANWVDYGMSFYAGSIQWRFPCALQIVFCLIVCCFMPWLPESPRYLANVDRIGEATVSLAALRGDHMDAESIAMEMKEIQYAIAVEAEETGSWADVFKDGGVSGFTRVAIAFSANFFQQLSGVNVMSSLGPYIFQVSIGMSRYDALLVSGGLQIFYFLSSLIPWIVVDKAGRRRLFIIGSIGMGTCMTLSAIFVGIGTKGLGYAAAVVLYFFQTFFTLGWQSNMWIYPSELLPLKLRLRGGAVAVVSQWLWTFLVVEITPVMITNIGYKSYIVFAIINFVTVPFVSPLETCGLRQSANATASRQVYFFYPETSQLPLEAVDLLFADRQNGQRPSIRQVVKDSIDKAFMAEVHATLQERARYGAESGEVEKPKAMAEVENAATV</sequence>
<evidence type="ECO:0000313" key="10">
    <source>
        <dbReference type="EMBL" id="KAK0987719.1"/>
    </source>
</evidence>
<keyword evidence="4 8" id="KW-0812">Transmembrane</keyword>
<keyword evidence="6 8" id="KW-0472">Membrane</keyword>
<feature type="transmembrane region" description="Helical" evidence="8">
    <location>
        <begin position="360"/>
        <end position="379"/>
    </location>
</feature>
<feature type="transmembrane region" description="Helical" evidence="8">
    <location>
        <begin position="90"/>
        <end position="107"/>
    </location>
</feature>
<dbReference type="PANTHER" id="PTHR48022">
    <property type="entry name" value="PLASTIDIC GLUCOSE TRANSPORTER 4"/>
    <property type="match status" value="1"/>
</dbReference>
<keyword evidence="5 8" id="KW-1133">Transmembrane helix</keyword>
<dbReference type="NCBIfam" id="TIGR00879">
    <property type="entry name" value="SP"/>
    <property type="match status" value="1"/>
</dbReference>
<evidence type="ECO:0000256" key="5">
    <source>
        <dbReference type="ARBA" id="ARBA00022989"/>
    </source>
</evidence>
<dbReference type="PRINTS" id="PR00171">
    <property type="entry name" value="SUGRTRNSPORT"/>
</dbReference>
<dbReference type="Gene3D" id="1.20.1250.20">
    <property type="entry name" value="MFS general substrate transporter like domains"/>
    <property type="match status" value="1"/>
</dbReference>
<dbReference type="PROSITE" id="PS50850">
    <property type="entry name" value="MFS"/>
    <property type="match status" value="1"/>
</dbReference>
<dbReference type="Pfam" id="PF00083">
    <property type="entry name" value="Sugar_tr"/>
    <property type="match status" value="1"/>
</dbReference>
<dbReference type="InterPro" id="IPR005828">
    <property type="entry name" value="MFS_sugar_transport-like"/>
</dbReference>
<feature type="transmembrane region" description="Helical" evidence="8">
    <location>
        <begin position="176"/>
        <end position="198"/>
    </location>
</feature>
<keyword evidence="11" id="KW-1185">Reference proteome</keyword>
<dbReference type="SUPFAM" id="SSF103473">
    <property type="entry name" value="MFS general substrate transporter"/>
    <property type="match status" value="1"/>
</dbReference>
<feature type="transmembrane region" description="Helical" evidence="8">
    <location>
        <begin position="332"/>
        <end position="353"/>
    </location>
</feature>
<accession>A0AAN6QTD0</accession>
<comment type="caution">
    <text evidence="10">The sequence shown here is derived from an EMBL/GenBank/DDBJ whole genome shotgun (WGS) entry which is preliminary data.</text>
</comment>
<protein>
    <recommendedName>
        <fullName evidence="9">Major facilitator superfamily (MFS) profile domain-containing protein</fullName>
    </recommendedName>
</protein>
<feature type="transmembrane region" description="Helical" evidence="8">
    <location>
        <begin position="430"/>
        <end position="447"/>
    </location>
</feature>
<comment type="subcellular location">
    <subcellularLocation>
        <location evidence="1">Membrane</location>
        <topology evidence="1">Multi-pass membrane protein</topology>
    </subcellularLocation>
</comment>
<dbReference type="InterPro" id="IPR050360">
    <property type="entry name" value="MFS_Sugar_Transporters"/>
</dbReference>
<evidence type="ECO:0000256" key="8">
    <source>
        <dbReference type="SAM" id="Phobius"/>
    </source>
</evidence>
<dbReference type="FunFam" id="1.20.1250.20:FF:000134">
    <property type="entry name" value="MFS sugar transporter protein"/>
    <property type="match status" value="1"/>
</dbReference>
<keyword evidence="3 7" id="KW-0813">Transport</keyword>
<gene>
    <name evidence="10" type="ORF">LTR91_009841</name>
</gene>
<feature type="transmembrane region" description="Helical" evidence="8">
    <location>
        <begin position="146"/>
        <end position="164"/>
    </location>
</feature>
<dbReference type="GO" id="GO:0016020">
    <property type="term" value="C:membrane"/>
    <property type="evidence" value="ECO:0007669"/>
    <property type="project" value="UniProtKB-SubCell"/>
</dbReference>
<organism evidence="10 11">
    <name type="scientific">Friedmanniomyces endolithicus</name>
    <dbReference type="NCBI Taxonomy" id="329885"/>
    <lineage>
        <taxon>Eukaryota</taxon>
        <taxon>Fungi</taxon>
        <taxon>Dikarya</taxon>
        <taxon>Ascomycota</taxon>
        <taxon>Pezizomycotina</taxon>
        <taxon>Dothideomycetes</taxon>
        <taxon>Dothideomycetidae</taxon>
        <taxon>Mycosphaerellales</taxon>
        <taxon>Teratosphaeriaceae</taxon>
        <taxon>Friedmanniomyces</taxon>
    </lineage>
</organism>
<evidence type="ECO:0000256" key="2">
    <source>
        <dbReference type="ARBA" id="ARBA00010992"/>
    </source>
</evidence>
<dbReference type="GO" id="GO:0005351">
    <property type="term" value="F:carbohydrate:proton symporter activity"/>
    <property type="evidence" value="ECO:0007669"/>
    <property type="project" value="TreeGrafter"/>
</dbReference>
<evidence type="ECO:0000256" key="3">
    <source>
        <dbReference type="ARBA" id="ARBA00022448"/>
    </source>
</evidence>
<name>A0AAN6QTD0_9PEZI</name>
<dbReference type="Proteomes" id="UP001175353">
    <property type="component" value="Unassembled WGS sequence"/>
</dbReference>
<dbReference type="PANTHER" id="PTHR48022:SF28">
    <property type="entry name" value="MAJOR FACILITATOR SUPERFAMILY (MFS) PROFILE DOMAIN-CONTAINING PROTEIN-RELATED"/>
    <property type="match status" value="1"/>
</dbReference>
<reference evidence="10" key="1">
    <citation type="submission" date="2023-06" db="EMBL/GenBank/DDBJ databases">
        <title>Black Yeasts Isolated from many extreme environments.</title>
        <authorList>
            <person name="Coleine C."/>
            <person name="Stajich J.E."/>
            <person name="Selbmann L."/>
        </authorList>
    </citation>
    <scope>NUCLEOTIDE SEQUENCE</scope>
    <source>
        <strain evidence="10">CCFEE 5200</strain>
    </source>
</reference>
<evidence type="ECO:0000256" key="1">
    <source>
        <dbReference type="ARBA" id="ARBA00004141"/>
    </source>
</evidence>
<evidence type="ECO:0000256" key="6">
    <source>
        <dbReference type="ARBA" id="ARBA00023136"/>
    </source>
</evidence>
<evidence type="ECO:0000313" key="11">
    <source>
        <dbReference type="Proteomes" id="UP001175353"/>
    </source>
</evidence>
<feature type="transmembrane region" description="Helical" evidence="8">
    <location>
        <begin position="399"/>
        <end position="418"/>
    </location>
</feature>
<dbReference type="InterPro" id="IPR020846">
    <property type="entry name" value="MFS_dom"/>
</dbReference>
<dbReference type="EMBL" id="JAUJLE010000082">
    <property type="protein sequence ID" value="KAK0987719.1"/>
    <property type="molecule type" value="Genomic_DNA"/>
</dbReference>
<feature type="transmembrane region" description="Helical" evidence="8">
    <location>
        <begin position="304"/>
        <end position="326"/>
    </location>
</feature>
<feature type="transmembrane region" description="Helical" evidence="8">
    <location>
        <begin position="57"/>
        <end position="78"/>
    </location>
</feature>